<organism evidence="1 2">
    <name type="scientific">Bacillus wiedmannii</name>
    <dbReference type="NCBI Taxonomy" id="1890302"/>
    <lineage>
        <taxon>Bacteria</taxon>
        <taxon>Bacillati</taxon>
        <taxon>Bacillota</taxon>
        <taxon>Bacilli</taxon>
        <taxon>Bacillales</taxon>
        <taxon>Bacillaceae</taxon>
        <taxon>Bacillus</taxon>
        <taxon>Bacillus cereus group</taxon>
    </lineage>
</organism>
<evidence type="ECO:0000313" key="1">
    <source>
        <dbReference type="EMBL" id="TKI92166.1"/>
    </source>
</evidence>
<dbReference type="InterPro" id="IPR022451">
    <property type="entry name" value="CHP03829_YokU"/>
</dbReference>
<sequence>MNCMWCDSTEAKESLNTVYWELPDGTKAIEIQETPCIS</sequence>
<name>A0A4U3ASV2_9BACI</name>
<evidence type="ECO:0000313" key="2">
    <source>
        <dbReference type="Proteomes" id="UP000305222"/>
    </source>
</evidence>
<protein>
    <submittedName>
        <fullName evidence="1">YgiT-type zinc finger protein</fullName>
    </submittedName>
</protein>
<dbReference type="InterPro" id="IPR022453">
    <property type="entry name" value="Znf_MqsA-type"/>
</dbReference>
<dbReference type="AlphaFoldDB" id="A0A4U3ASV2"/>
<dbReference type="Pfam" id="PF14122">
    <property type="entry name" value="YokU"/>
    <property type="match status" value="1"/>
</dbReference>
<dbReference type="Proteomes" id="UP000305222">
    <property type="component" value="Unassembled WGS sequence"/>
</dbReference>
<dbReference type="EMBL" id="SZON01001187">
    <property type="protein sequence ID" value="TKI92166.1"/>
    <property type="molecule type" value="Genomic_DNA"/>
</dbReference>
<feature type="non-terminal residue" evidence="1">
    <location>
        <position position="38"/>
    </location>
</feature>
<gene>
    <name evidence="1" type="ORF">FC699_20585</name>
</gene>
<accession>A0A4U3ASV2</accession>
<comment type="caution">
    <text evidence="1">The sequence shown here is derived from an EMBL/GenBank/DDBJ whole genome shotgun (WGS) entry which is preliminary data.</text>
</comment>
<proteinExistence type="predicted"/>
<dbReference type="NCBIfam" id="TIGR03831">
    <property type="entry name" value="YgiT_finger"/>
    <property type="match status" value="1"/>
</dbReference>
<reference evidence="1 2" key="1">
    <citation type="journal article" date="2019" name="Environ. Microbiol.">
        <title>An active ?-lactamase is a part of an orchestrated cell wall stress resistance network of Bacillus subtilis and related rhizosphere species.</title>
        <authorList>
            <person name="Bucher T."/>
            <person name="Keren-Paz A."/>
            <person name="Hausser J."/>
            <person name="Olender T."/>
            <person name="Cytryn E."/>
            <person name="Kolodkin-Gal I."/>
        </authorList>
    </citation>
    <scope>NUCLEOTIDE SEQUENCE [LARGE SCALE GENOMIC DNA]</scope>
    <source>
        <strain evidence="1 2">I5</strain>
    </source>
</reference>